<reference evidence="2" key="1">
    <citation type="journal article" date="2023" name="G3 (Bethesda)">
        <title>Whole genome assemblies of Zophobas morio and Tenebrio molitor.</title>
        <authorList>
            <person name="Kaur S."/>
            <person name="Stinson S.A."/>
            <person name="diCenzo G.C."/>
        </authorList>
    </citation>
    <scope>NUCLEOTIDE SEQUENCE</scope>
    <source>
        <strain evidence="2">QUZm001</strain>
    </source>
</reference>
<organism evidence="2 3">
    <name type="scientific">Zophobas morio</name>
    <dbReference type="NCBI Taxonomy" id="2755281"/>
    <lineage>
        <taxon>Eukaryota</taxon>
        <taxon>Metazoa</taxon>
        <taxon>Ecdysozoa</taxon>
        <taxon>Arthropoda</taxon>
        <taxon>Hexapoda</taxon>
        <taxon>Insecta</taxon>
        <taxon>Pterygota</taxon>
        <taxon>Neoptera</taxon>
        <taxon>Endopterygota</taxon>
        <taxon>Coleoptera</taxon>
        <taxon>Polyphaga</taxon>
        <taxon>Cucujiformia</taxon>
        <taxon>Tenebrionidae</taxon>
        <taxon>Zophobas</taxon>
    </lineage>
</organism>
<comment type="caution">
    <text evidence="2">The sequence shown here is derived from an EMBL/GenBank/DDBJ whole genome shotgun (WGS) entry which is preliminary data.</text>
</comment>
<keyword evidence="3" id="KW-1185">Reference proteome</keyword>
<protein>
    <submittedName>
        <fullName evidence="2">Uncharacterized protein</fullName>
    </submittedName>
</protein>
<dbReference type="Proteomes" id="UP001168821">
    <property type="component" value="Unassembled WGS sequence"/>
</dbReference>
<evidence type="ECO:0000313" key="3">
    <source>
        <dbReference type="Proteomes" id="UP001168821"/>
    </source>
</evidence>
<evidence type="ECO:0000313" key="2">
    <source>
        <dbReference type="EMBL" id="KAJ3660941.1"/>
    </source>
</evidence>
<sequence length="92" mass="10033">MDRFNATGSVLKEKSTGRPTVDGNVVNKVKSPVEKNPHSSLRRLVAKKGTLIITVNTARRSLTKSLEAEVAMDNLENPRSGVLEPLRGTYSV</sequence>
<evidence type="ECO:0000256" key="1">
    <source>
        <dbReference type="SAM" id="MobiDB-lite"/>
    </source>
</evidence>
<gene>
    <name evidence="2" type="ORF">Zmor_005367</name>
</gene>
<dbReference type="EMBL" id="JALNTZ010000002">
    <property type="protein sequence ID" value="KAJ3660941.1"/>
    <property type="molecule type" value="Genomic_DNA"/>
</dbReference>
<accession>A0AA38IV55</accession>
<feature type="region of interest" description="Disordered" evidence="1">
    <location>
        <begin position="1"/>
        <end position="25"/>
    </location>
</feature>
<proteinExistence type="predicted"/>
<name>A0AA38IV55_9CUCU</name>
<dbReference type="AlphaFoldDB" id="A0AA38IV55"/>